<keyword evidence="5" id="KW-0067">ATP-binding</keyword>
<evidence type="ECO:0000256" key="3">
    <source>
        <dbReference type="ARBA" id="ARBA00022598"/>
    </source>
</evidence>
<evidence type="ECO:0000256" key="6">
    <source>
        <dbReference type="ARBA" id="ARBA00022917"/>
    </source>
</evidence>
<dbReference type="GO" id="GO:0000049">
    <property type="term" value="F:tRNA binding"/>
    <property type="evidence" value="ECO:0007669"/>
    <property type="project" value="InterPro"/>
</dbReference>
<dbReference type="SUPFAM" id="SSF47323">
    <property type="entry name" value="Anticodon-binding domain of a subclass of class I aminoacyl-tRNA synthetases"/>
    <property type="match status" value="1"/>
</dbReference>
<feature type="domain" description="Aminoacyl-tRNA synthetase class Ia" evidence="8">
    <location>
        <begin position="33"/>
        <end position="676"/>
    </location>
</feature>
<dbReference type="InterPro" id="IPR001412">
    <property type="entry name" value="aa-tRNA-synth_I_CS"/>
</dbReference>
<dbReference type="InterPro" id="IPR009080">
    <property type="entry name" value="tRNAsynth_Ia_anticodon-bd"/>
</dbReference>
<dbReference type="SUPFAM" id="SSF52374">
    <property type="entry name" value="Nucleotidylyl transferase"/>
    <property type="match status" value="1"/>
</dbReference>
<dbReference type="GO" id="GO:0006428">
    <property type="term" value="P:isoleucyl-tRNA aminoacylation"/>
    <property type="evidence" value="ECO:0007669"/>
    <property type="project" value="InterPro"/>
</dbReference>
<keyword evidence="4" id="KW-0547">Nucleotide-binding</keyword>
<gene>
    <name evidence="10" type="ORF">LCGC14_1658090</name>
</gene>
<dbReference type="HAMAP" id="MF_02002">
    <property type="entry name" value="Ile_tRNA_synth_type1"/>
    <property type="match status" value="1"/>
</dbReference>
<evidence type="ECO:0000256" key="4">
    <source>
        <dbReference type="ARBA" id="ARBA00022741"/>
    </source>
</evidence>
<feature type="domain" description="Methionyl/Valyl/Leucyl/Isoleucyl-tRNA synthetase anticodon-binding" evidence="9">
    <location>
        <begin position="720"/>
        <end position="840"/>
    </location>
</feature>
<accession>A0A0F9HVL5</accession>
<dbReference type="Pfam" id="PF00133">
    <property type="entry name" value="tRNA-synt_1"/>
    <property type="match status" value="1"/>
</dbReference>
<dbReference type="Pfam" id="PF08264">
    <property type="entry name" value="Anticodon_1"/>
    <property type="match status" value="1"/>
</dbReference>
<dbReference type="PANTHER" id="PTHR42765:SF1">
    <property type="entry name" value="ISOLEUCINE--TRNA LIGASE, MITOCHONDRIAL"/>
    <property type="match status" value="1"/>
</dbReference>
<evidence type="ECO:0000259" key="8">
    <source>
        <dbReference type="Pfam" id="PF00133"/>
    </source>
</evidence>
<keyword evidence="7" id="KW-0030">Aminoacyl-tRNA synthetase</keyword>
<dbReference type="InterPro" id="IPR050081">
    <property type="entry name" value="Ile-tRNA_ligase"/>
</dbReference>
<keyword evidence="3" id="KW-0436">Ligase</keyword>
<dbReference type="GO" id="GO:0004822">
    <property type="term" value="F:isoleucine-tRNA ligase activity"/>
    <property type="evidence" value="ECO:0007669"/>
    <property type="project" value="UniProtKB-EC"/>
</dbReference>
<name>A0A0F9HVL5_9ZZZZ</name>
<dbReference type="CDD" id="cd07960">
    <property type="entry name" value="Anticodon_Ia_Ile_BEm"/>
    <property type="match status" value="1"/>
</dbReference>
<evidence type="ECO:0000259" key="9">
    <source>
        <dbReference type="Pfam" id="PF08264"/>
    </source>
</evidence>
<evidence type="ECO:0000256" key="5">
    <source>
        <dbReference type="ARBA" id="ARBA00022840"/>
    </source>
</evidence>
<dbReference type="Gene3D" id="1.10.10.830">
    <property type="entry name" value="Ile-tRNA synthetase CP2 domain-like"/>
    <property type="match status" value="1"/>
</dbReference>
<dbReference type="FunFam" id="3.40.50.620:FF:000092">
    <property type="entry name" value="Isoleucine--tRNA ligase"/>
    <property type="match status" value="1"/>
</dbReference>
<dbReference type="Gene3D" id="3.90.740.10">
    <property type="entry name" value="Valyl/Leucyl/Isoleucyl-tRNA synthetase, editing domain"/>
    <property type="match status" value="1"/>
</dbReference>
<dbReference type="EMBL" id="LAZR01014044">
    <property type="protein sequence ID" value="KKM19197.1"/>
    <property type="molecule type" value="Genomic_DNA"/>
</dbReference>
<dbReference type="GO" id="GO:0002161">
    <property type="term" value="F:aminoacyl-tRNA deacylase activity"/>
    <property type="evidence" value="ECO:0007669"/>
    <property type="project" value="InterPro"/>
</dbReference>
<dbReference type="PRINTS" id="PR00984">
    <property type="entry name" value="TRNASYNTHILE"/>
</dbReference>
<dbReference type="InterPro" id="IPR002300">
    <property type="entry name" value="aa-tRNA-synth_Ia"/>
</dbReference>
<evidence type="ECO:0000256" key="7">
    <source>
        <dbReference type="ARBA" id="ARBA00023146"/>
    </source>
</evidence>
<evidence type="ECO:0000313" key="10">
    <source>
        <dbReference type="EMBL" id="KKM19197.1"/>
    </source>
</evidence>
<dbReference type="InterPro" id="IPR014729">
    <property type="entry name" value="Rossmann-like_a/b/a_fold"/>
</dbReference>
<dbReference type="InterPro" id="IPR002301">
    <property type="entry name" value="Ile-tRNA-ligase"/>
</dbReference>
<dbReference type="InterPro" id="IPR033708">
    <property type="entry name" value="Anticodon_Ile_BEm"/>
</dbReference>
<dbReference type="Gene3D" id="3.40.50.620">
    <property type="entry name" value="HUPs"/>
    <property type="match status" value="2"/>
</dbReference>
<dbReference type="NCBIfam" id="TIGR00392">
    <property type="entry name" value="ileS"/>
    <property type="match status" value="1"/>
</dbReference>
<dbReference type="Gene3D" id="1.10.730.20">
    <property type="match status" value="1"/>
</dbReference>
<sequence>MTNQSAKGYKDTLNLPRTDFAMRAGLLAKEPAIQDAWRKRDLYGQIRAARDGAPRFILHDGPPYANGDIHMGTALNKVLKDVIIRYKTMTGFDAPYLPGWDCHGLPIEYKVQAELGDELAKLSRPEIRARCTEYADKYARIQSEQFQRLGVMGQFDRPYITMSPDYEAAVMEVFARMLAQGVVYRQLKPVHWSIENRTALAEAELEYQDREDDSIYVLLELADPAELKGLLGLDNEPAPAHLMIWTTTPWTLPANLAVAVHPDFEYSAVKFSCGGRDVLAVVASELVEAVMSAGGAEGHEVLAVVRGAALAEAGLTYKQPLVGGKICPIVQAEYVTLDDGTGLVHTAPGHGLEDYGTALKYDLEVYCPVQGDGTFDETAPAWLAGKTVWEANPLVVDFLRSAGTLFHHHRFSHSYPHDWRSKTPTIFRATEQWFVGVDRAMSHGDTLRNMAMAACAKGPEDSGMEFVPDWGRNRLAGMVESRPDWCLSRQRCWGLPIPAFYTPGGEALLTPASVRAVAKHFAAHGSDSWFTDTPAALLAEYDPSEDPDLPEGVELDVSGLTPGLDILDVWFESGSSWFAVAVQRGLVDQIPVDLYLEGSDQHRGWFQLSLLPALASVGVPPFVTVVTHGFVVTEEGHKMSKSLGNAIDVVAQLGKRGADILRLWVTTQNYQDDVRCSESLIAQAEDAYRKIRNTLRFCMGACSDFDPATDSDDGDEHSLDRWMRLELHGMVRDVRQAYERYEFHRATRLIHEFCTVQASSVYMAAVKDRLYCELPDSPRRRAAQTVLHETLMTLLKLLAPILPHTIEEAWAHVPNRDPAEPDTPHLALMPEVDVDALDAAESVGTGWCEEMSFDVDTIT</sequence>
<reference evidence="10" key="1">
    <citation type="journal article" date="2015" name="Nature">
        <title>Complex archaea that bridge the gap between prokaryotes and eukaryotes.</title>
        <authorList>
            <person name="Spang A."/>
            <person name="Saw J.H."/>
            <person name="Jorgensen S.L."/>
            <person name="Zaremba-Niedzwiedzka K."/>
            <person name="Martijn J."/>
            <person name="Lind A.E."/>
            <person name="van Eijk R."/>
            <person name="Schleper C."/>
            <person name="Guy L."/>
            <person name="Ettema T.J."/>
        </authorList>
    </citation>
    <scope>NUCLEOTIDE SEQUENCE</scope>
</reference>
<dbReference type="EC" id="6.1.1.5" evidence="1"/>
<evidence type="ECO:0000256" key="1">
    <source>
        <dbReference type="ARBA" id="ARBA00013165"/>
    </source>
</evidence>
<evidence type="ECO:0000256" key="2">
    <source>
        <dbReference type="ARBA" id="ARBA00022490"/>
    </source>
</evidence>
<dbReference type="SUPFAM" id="SSF50677">
    <property type="entry name" value="ValRS/IleRS/LeuRS editing domain"/>
    <property type="match status" value="1"/>
</dbReference>
<dbReference type="InterPro" id="IPR009008">
    <property type="entry name" value="Val/Leu/Ile-tRNA-synth_edit"/>
</dbReference>
<comment type="caution">
    <text evidence="10">The sequence shown here is derived from an EMBL/GenBank/DDBJ whole genome shotgun (WGS) entry which is preliminary data.</text>
</comment>
<keyword evidence="6" id="KW-0648">Protein biosynthesis</keyword>
<proteinExistence type="inferred from homology"/>
<dbReference type="GO" id="GO:0005829">
    <property type="term" value="C:cytosol"/>
    <property type="evidence" value="ECO:0007669"/>
    <property type="project" value="TreeGrafter"/>
</dbReference>
<dbReference type="InterPro" id="IPR023585">
    <property type="entry name" value="Ile-tRNA-ligase_type1"/>
</dbReference>
<dbReference type="InterPro" id="IPR013155">
    <property type="entry name" value="M/V/L/I-tRNA-synth_anticd-bd"/>
</dbReference>
<feature type="non-terminal residue" evidence="10">
    <location>
        <position position="859"/>
    </location>
</feature>
<organism evidence="10">
    <name type="scientific">marine sediment metagenome</name>
    <dbReference type="NCBI Taxonomy" id="412755"/>
    <lineage>
        <taxon>unclassified sequences</taxon>
        <taxon>metagenomes</taxon>
        <taxon>ecological metagenomes</taxon>
    </lineage>
</organism>
<dbReference type="PANTHER" id="PTHR42765">
    <property type="entry name" value="SOLEUCYL-TRNA SYNTHETASE"/>
    <property type="match status" value="1"/>
</dbReference>
<dbReference type="GO" id="GO:0005524">
    <property type="term" value="F:ATP binding"/>
    <property type="evidence" value="ECO:0007669"/>
    <property type="project" value="UniProtKB-KW"/>
</dbReference>
<dbReference type="PROSITE" id="PS00178">
    <property type="entry name" value="AA_TRNA_LIGASE_I"/>
    <property type="match status" value="1"/>
</dbReference>
<dbReference type="AlphaFoldDB" id="A0A0F9HVL5"/>
<keyword evidence="2" id="KW-0963">Cytoplasm</keyword>
<protein>
    <recommendedName>
        <fullName evidence="1">isoleucine--tRNA ligase</fullName>
        <ecNumber evidence="1">6.1.1.5</ecNumber>
    </recommendedName>
</protein>